<protein>
    <submittedName>
        <fullName evidence="2">Uncharacterized protein</fullName>
    </submittedName>
</protein>
<comment type="caution">
    <text evidence="2">The sequence shown here is derived from an EMBL/GenBank/DDBJ whole genome shotgun (WGS) entry which is preliminary data.</text>
</comment>
<name>A0AAD7B529_9AGAR</name>
<sequence length="160" mass="18361">MQRDSRAEPHAAGWQNRTARSGMAEQNRNSGITRNTRSEKQSGYARVQKAEPQEREQKTEPQRRVEKTESLRTGSKQEERRVAIRQEGCRTNTKIEQQQRNPRCGRKDSQCGRQHRTDTKTRRRGAKKQSSLGSDDIDVRIQEVVTATCNVQRVTGSGRL</sequence>
<organism evidence="2 3">
    <name type="scientific">Roridomyces roridus</name>
    <dbReference type="NCBI Taxonomy" id="1738132"/>
    <lineage>
        <taxon>Eukaryota</taxon>
        <taxon>Fungi</taxon>
        <taxon>Dikarya</taxon>
        <taxon>Basidiomycota</taxon>
        <taxon>Agaricomycotina</taxon>
        <taxon>Agaricomycetes</taxon>
        <taxon>Agaricomycetidae</taxon>
        <taxon>Agaricales</taxon>
        <taxon>Marasmiineae</taxon>
        <taxon>Mycenaceae</taxon>
        <taxon>Roridomyces</taxon>
    </lineage>
</organism>
<feature type="compositionally biased region" description="Polar residues" evidence="1">
    <location>
        <begin position="15"/>
        <end position="35"/>
    </location>
</feature>
<dbReference type="Proteomes" id="UP001221142">
    <property type="component" value="Unassembled WGS sequence"/>
</dbReference>
<evidence type="ECO:0000313" key="2">
    <source>
        <dbReference type="EMBL" id="KAJ7610203.1"/>
    </source>
</evidence>
<feature type="compositionally biased region" description="Polar residues" evidence="1">
    <location>
        <begin position="89"/>
        <end position="101"/>
    </location>
</feature>
<feature type="region of interest" description="Disordered" evidence="1">
    <location>
        <begin position="1"/>
        <end position="137"/>
    </location>
</feature>
<proteinExistence type="predicted"/>
<feature type="compositionally biased region" description="Basic and acidic residues" evidence="1">
    <location>
        <begin position="105"/>
        <end position="120"/>
    </location>
</feature>
<evidence type="ECO:0000313" key="3">
    <source>
        <dbReference type="Proteomes" id="UP001221142"/>
    </source>
</evidence>
<feature type="compositionally biased region" description="Basic and acidic residues" evidence="1">
    <location>
        <begin position="48"/>
        <end position="88"/>
    </location>
</feature>
<dbReference type="AlphaFoldDB" id="A0AAD7B529"/>
<dbReference type="EMBL" id="JARKIF010000036">
    <property type="protein sequence ID" value="KAJ7610203.1"/>
    <property type="molecule type" value="Genomic_DNA"/>
</dbReference>
<reference evidence="2" key="1">
    <citation type="submission" date="2023-03" db="EMBL/GenBank/DDBJ databases">
        <title>Massive genome expansion in bonnet fungi (Mycena s.s.) driven by repeated elements and novel gene families across ecological guilds.</title>
        <authorList>
            <consortium name="Lawrence Berkeley National Laboratory"/>
            <person name="Harder C.B."/>
            <person name="Miyauchi S."/>
            <person name="Viragh M."/>
            <person name="Kuo A."/>
            <person name="Thoen E."/>
            <person name="Andreopoulos B."/>
            <person name="Lu D."/>
            <person name="Skrede I."/>
            <person name="Drula E."/>
            <person name="Henrissat B."/>
            <person name="Morin E."/>
            <person name="Kohler A."/>
            <person name="Barry K."/>
            <person name="LaButti K."/>
            <person name="Morin E."/>
            <person name="Salamov A."/>
            <person name="Lipzen A."/>
            <person name="Mereny Z."/>
            <person name="Hegedus B."/>
            <person name="Baldrian P."/>
            <person name="Stursova M."/>
            <person name="Weitz H."/>
            <person name="Taylor A."/>
            <person name="Grigoriev I.V."/>
            <person name="Nagy L.G."/>
            <person name="Martin F."/>
            <person name="Kauserud H."/>
        </authorList>
    </citation>
    <scope>NUCLEOTIDE SEQUENCE</scope>
    <source>
        <strain evidence="2">9284</strain>
    </source>
</reference>
<gene>
    <name evidence="2" type="ORF">FB45DRAFT_1010078</name>
</gene>
<accession>A0AAD7B529</accession>
<keyword evidence="3" id="KW-1185">Reference proteome</keyword>
<evidence type="ECO:0000256" key="1">
    <source>
        <dbReference type="SAM" id="MobiDB-lite"/>
    </source>
</evidence>